<evidence type="ECO:0000313" key="2">
    <source>
        <dbReference type="EMBL" id="KAG9329895.1"/>
    </source>
</evidence>
<reference evidence="2" key="1">
    <citation type="thesis" date="2021" institute="BYU ScholarsArchive" country="Provo, UT, USA">
        <title>Applications of and Algorithms for Genome Assembly and Genomic Analyses with an Emphasis on Marine Teleosts.</title>
        <authorList>
            <person name="Pickett B.D."/>
        </authorList>
    </citation>
    <scope>NUCLEOTIDE SEQUENCE</scope>
    <source>
        <strain evidence="2">HI-2016</strain>
    </source>
</reference>
<comment type="caution">
    <text evidence="2">The sequence shown here is derived from an EMBL/GenBank/DDBJ whole genome shotgun (WGS) entry which is preliminary data.</text>
</comment>
<evidence type="ECO:0000313" key="3">
    <source>
        <dbReference type="Proteomes" id="UP000824540"/>
    </source>
</evidence>
<organism evidence="2 3">
    <name type="scientific">Albula glossodonta</name>
    <name type="common">roundjaw bonefish</name>
    <dbReference type="NCBI Taxonomy" id="121402"/>
    <lineage>
        <taxon>Eukaryota</taxon>
        <taxon>Metazoa</taxon>
        <taxon>Chordata</taxon>
        <taxon>Craniata</taxon>
        <taxon>Vertebrata</taxon>
        <taxon>Euteleostomi</taxon>
        <taxon>Actinopterygii</taxon>
        <taxon>Neopterygii</taxon>
        <taxon>Teleostei</taxon>
        <taxon>Albuliformes</taxon>
        <taxon>Albulidae</taxon>
        <taxon>Albula</taxon>
    </lineage>
</organism>
<protein>
    <submittedName>
        <fullName evidence="2">Uncharacterized protein</fullName>
    </submittedName>
</protein>
<accession>A0A8T2MPC5</accession>
<dbReference type="Proteomes" id="UP000824540">
    <property type="component" value="Unassembled WGS sequence"/>
</dbReference>
<name>A0A8T2MPC5_9TELE</name>
<evidence type="ECO:0000256" key="1">
    <source>
        <dbReference type="SAM" id="MobiDB-lite"/>
    </source>
</evidence>
<proteinExistence type="predicted"/>
<gene>
    <name evidence="2" type="ORF">JZ751_028642</name>
</gene>
<dbReference type="EMBL" id="JAFBMS010000858">
    <property type="protein sequence ID" value="KAG9329895.1"/>
    <property type="molecule type" value="Genomic_DNA"/>
</dbReference>
<dbReference type="AlphaFoldDB" id="A0A8T2MPC5"/>
<feature type="region of interest" description="Disordered" evidence="1">
    <location>
        <begin position="21"/>
        <end position="58"/>
    </location>
</feature>
<sequence>MVFDPVSEGLKSTLTQTCPGRLRCSSRPRGTAEGMSSVARGEACPQPEGSGLKVRRSRPRGHVLSKACARPREICSLDCVLNAIVGKFLPIHYLLNRARVSERAGAAGDREEVERGVS</sequence>
<keyword evidence="3" id="KW-1185">Reference proteome</keyword>